<feature type="non-terminal residue" evidence="2">
    <location>
        <position position="564"/>
    </location>
</feature>
<keyword evidence="3" id="KW-1185">Reference proteome</keyword>
<comment type="caution">
    <text evidence="2">The sequence shown here is derived from an EMBL/GenBank/DDBJ whole genome shotgun (WGS) entry which is preliminary data.</text>
</comment>
<sequence>EQLKKTSYETHEAYSAQKRAAAAACQTCFQKAHGVPYGALSHSSKHEPLKKLQTQDGRWDVAAVAAAGAAFAELYKDGLSMGVLPWQIYTECPRTCSLISNAINKTQQLGSRTSEITAVKSLATAASAGQARREASLASEQVQARARDELDAWVGDPEYVDAVTIGGQKAGFLDELLAFAEKFEDHLKRQLRLAGFAVANQMPAETLRSKVAVIARAHRRPPSKTRRSCPESFWPKSPPSDPAALEEAPRYFRGACKAAVAALPAQKRPGILPDAPKAKQSCIDFAAVAAKASASAAGAPSAPAPARILPRAIECDAETAQPTTSRAKRGRSDKEKAAVEVAPWKAWARSGGAQSLGRHAAARAAISLALRVQRVSRAPPKQPAEIALDIDNKRYARADAVVKESREEEEEKTQRTCCLNPELKLPTLKAVDSAAAEKEASGDAAKGTGAAWHFSGDESLCPFWAASRVTDDEMNKMQQCLGTSASRFTMERGGEEFAAVAVREANLRFHFFVPVPTHSVALRAGERLFTLQPKTTEKERAAETRITDAKKTKSSGEAKAKANT</sequence>
<evidence type="ECO:0000313" key="3">
    <source>
        <dbReference type="Proteomes" id="UP001189429"/>
    </source>
</evidence>
<name>A0ABN9S270_9DINO</name>
<feature type="region of interest" description="Disordered" evidence="1">
    <location>
        <begin position="317"/>
        <end position="337"/>
    </location>
</feature>
<proteinExistence type="predicted"/>
<accession>A0ABN9S270</accession>
<feature type="compositionally biased region" description="Basic and acidic residues" evidence="1">
    <location>
        <begin position="535"/>
        <end position="564"/>
    </location>
</feature>
<protein>
    <submittedName>
        <fullName evidence="2">Uncharacterized protein</fullName>
    </submittedName>
</protein>
<gene>
    <name evidence="2" type="ORF">PCOR1329_LOCUS25873</name>
</gene>
<reference evidence="2" key="1">
    <citation type="submission" date="2023-10" db="EMBL/GenBank/DDBJ databases">
        <authorList>
            <person name="Chen Y."/>
            <person name="Shah S."/>
            <person name="Dougan E. K."/>
            <person name="Thang M."/>
            <person name="Chan C."/>
        </authorList>
    </citation>
    <scope>NUCLEOTIDE SEQUENCE [LARGE SCALE GENOMIC DNA]</scope>
</reference>
<dbReference type="Proteomes" id="UP001189429">
    <property type="component" value="Unassembled WGS sequence"/>
</dbReference>
<evidence type="ECO:0000256" key="1">
    <source>
        <dbReference type="SAM" id="MobiDB-lite"/>
    </source>
</evidence>
<organism evidence="2 3">
    <name type="scientific">Prorocentrum cordatum</name>
    <dbReference type="NCBI Taxonomy" id="2364126"/>
    <lineage>
        <taxon>Eukaryota</taxon>
        <taxon>Sar</taxon>
        <taxon>Alveolata</taxon>
        <taxon>Dinophyceae</taxon>
        <taxon>Prorocentrales</taxon>
        <taxon>Prorocentraceae</taxon>
        <taxon>Prorocentrum</taxon>
    </lineage>
</organism>
<feature type="non-terminal residue" evidence="2">
    <location>
        <position position="1"/>
    </location>
</feature>
<dbReference type="EMBL" id="CAUYUJ010009102">
    <property type="protein sequence ID" value="CAK0825846.1"/>
    <property type="molecule type" value="Genomic_DNA"/>
</dbReference>
<evidence type="ECO:0000313" key="2">
    <source>
        <dbReference type="EMBL" id="CAK0825846.1"/>
    </source>
</evidence>
<feature type="region of interest" description="Disordered" evidence="1">
    <location>
        <begin position="218"/>
        <end position="241"/>
    </location>
</feature>
<feature type="region of interest" description="Disordered" evidence="1">
    <location>
        <begin position="533"/>
        <end position="564"/>
    </location>
</feature>
<feature type="compositionally biased region" description="Basic residues" evidence="1">
    <location>
        <begin position="218"/>
        <end position="227"/>
    </location>
</feature>